<evidence type="ECO:0000313" key="8">
    <source>
        <dbReference type="Proteomes" id="UP000001514"/>
    </source>
</evidence>
<dbReference type="PANTHER" id="PTHR23151:SF75">
    <property type="entry name" value="DIHYDROLIPOYLLYSINE-RESIDUE ACETYLTRANSFERASE COMPONENT 5 OF PYRUVATE DEHYDROGENASE COMPLEX, CHLOROPLASTIC"/>
    <property type="match status" value="1"/>
</dbReference>
<evidence type="ECO:0000313" key="7">
    <source>
        <dbReference type="EMBL" id="EFJ37232.1"/>
    </source>
</evidence>
<dbReference type="InterPro" id="IPR003016">
    <property type="entry name" value="2-oxoA_DH_lipoyl-BS"/>
</dbReference>
<dbReference type="FunFam" id="2.40.50.100:FF:000010">
    <property type="entry name" value="Acetyltransferase component of pyruvate dehydrogenase complex"/>
    <property type="match status" value="1"/>
</dbReference>
<dbReference type="SUPFAM" id="SSF51230">
    <property type="entry name" value="Single hybrid motif"/>
    <property type="match status" value="1"/>
</dbReference>
<dbReference type="PROSITE" id="PS50968">
    <property type="entry name" value="BIOTINYL_LIPOYL"/>
    <property type="match status" value="1"/>
</dbReference>
<evidence type="ECO:0008006" key="9">
    <source>
        <dbReference type="Google" id="ProtNLM"/>
    </source>
</evidence>
<dbReference type="Pfam" id="PF00364">
    <property type="entry name" value="Biotin_lipoyl"/>
    <property type="match status" value="1"/>
</dbReference>
<organism evidence="8">
    <name type="scientific">Selaginella moellendorffii</name>
    <name type="common">Spikemoss</name>
    <dbReference type="NCBI Taxonomy" id="88036"/>
    <lineage>
        <taxon>Eukaryota</taxon>
        <taxon>Viridiplantae</taxon>
        <taxon>Streptophyta</taxon>
        <taxon>Embryophyta</taxon>
        <taxon>Tracheophyta</taxon>
        <taxon>Lycopodiopsida</taxon>
        <taxon>Selaginellales</taxon>
        <taxon>Selaginellaceae</taxon>
        <taxon>Selaginella</taxon>
    </lineage>
</organism>
<evidence type="ECO:0000256" key="1">
    <source>
        <dbReference type="ARBA" id="ARBA00007317"/>
    </source>
</evidence>
<evidence type="ECO:0000256" key="3">
    <source>
        <dbReference type="ARBA" id="ARBA00022946"/>
    </source>
</evidence>
<dbReference type="STRING" id="88036.D8QRE2"/>
<dbReference type="Pfam" id="PF02817">
    <property type="entry name" value="E3_binding"/>
    <property type="match status" value="1"/>
</dbReference>
<dbReference type="PROSITE" id="PS51826">
    <property type="entry name" value="PSBD"/>
    <property type="match status" value="1"/>
</dbReference>
<dbReference type="Proteomes" id="UP000001514">
    <property type="component" value="Unassembled WGS sequence"/>
</dbReference>
<dbReference type="AlphaFoldDB" id="D8QRE2"/>
<evidence type="ECO:0000256" key="4">
    <source>
        <dbReference type="SAM" id="MobiDB-lite"/>
    </source>
</evidence>
<keyword evidence="2" id="KW-0450">Lipoyl</keyword>
<evidence type="ECO:0000259" key="5">
    <source>
        <dbReference type="PROSITE" id="PS50968"/>
    </source>
</evidence>
<sequence>MLIQSPGGNLSSSKGWIAIFPSSKGSIGGRRGSLVVAAAKIREILMPKLSATMTEGKVVEWTKAEGDKVKKGDIVAVVESDKADMDVEVFYDGYLARIVVESGSSAAINELIALLAENEEDIAEARSKSIGLSSPAPAVEAPKVEFPDALPEVVAEEKSLVATPHAKKLAKQYKADLSKISGTGPHGRIVPADVEVFAGKPLTSLGSVLSLQGVGASILASPKQQEDGALVADPSPSSGKAEAPPRTDSTVPFTGMQAAVSKNMVESLSVPTFRVGCSISTTGIDALYRKVCNVTLLLLLLAFEDFCCR</sequence>
<dbReference type="PROSITE" id="PS00189">
    <property type="entry name" value="LIPOYL"/>
    <property type="match status" value="1"/>
</dbReference>
<dbReference type="CDD" id="cd06849">
    <property type="entry name" value="lipoyl_domain"/>
    <property type="match status" value="1"/>
</dbReference>
<dbReference type="eggNOG" id="KOG0557">
    <property type="taxonomic scope" value="Eukaryota"/>
</dbReference>
<dbReference type="Gene3D" id="2.40.50.100">
    <property type="match status" value="1"/>
</dbReference>
<dbReference type="InParanoid" id="D8QRE2"/>
<dbReference type="Gene3D" id="4.10.320.10">
    <property type="entry name" value="E3-binding domain"/>
    <property type="match status" value="1"/>
</dbReference>
<accession>D8QRE2</accession>
<dbReference type="GO" id="GO:0045254">
    <property type="term" value="C:pyruvate dehydrogenase complex"/>
    <property type="evidence" value="ECO:0007669"/>
    <property type="project" value="InterPro"/>
</dbReference>
<keyword evidence="8" id="KW-1185">Reference proteome</keyword>
<dbReference type="InterPro" id="IPR036625">
    <property type="entry name" value="E3-bd_dom_sf"/>
</dbReference>
<dbReference type="InterPro" id="IPR004167">
    <property type="entry name" value="PSBD"/>
</dbReference>
<dbReference type="GO" id="GO:0006086">
    <property type="term" value="P:pyruvate decarboxylation to acetyl-CoA"/>
    <property type="evidence" value="ECO:0007669"/>
    <property type="project" value="InterPro"/>
</dbReference>
<dbReference type="Gramene" id="EFJ37232">
    <property type="protein sequence ID" value="EFJ37232"/>
    <property type="gene ID" value="SELMODRAFT_77384"/>
</dbReference>
<keyword evidence="3" id="KW-0809">Transit peptide</keyword>
<dbReference type="KEGG" id="smo:SELMODRAFT_77384"/>
<dbReference type="HOGENOM" id="CLU_901373_0_0_1"/>
<evidence type="ECO:0000259" key="6">
    <source>
        <dbReference type="PROSITE" id="PS51826"/>
    </source>
</evidence>
<protein>
    <recommendedName>
        <fullName evidence="9">Dihydrolipoamide acetyltransferase component of pyruvate dehydrogenase complex</fullName>
    </recommendedName>
</protein>
<dbReference type="GO" id="GO:0016746">
    <property type="term" value="F:acyltransferase activity"/>
    <property type="evidence" value="ECO:0007669"/>
    <property type="project" value="InterPro"/>
</dbReference>
<dbReference type="PANTHER" id="PTHR23151">
    <property type="entry name" value="DIHYDROLIPOAMIDE ACETYL/SUCCINYL-TRANSFERASE-RELATED"/>
    <property type="match status" value="1"/>
</dbReference>
<dbReference type="SUPFAM" id="SSF47005">
    <property type="entry name" value="Peripheral subunit-binding domain of 2-oxo acid dehydrogenase complex"/>
    <property type="match status" value="1"/>
</dbReference>
<dbReference type="InterPro" id="IPR011053">
    <property type="entry name" value="Single_hybrid_motif"/>
</dbReference>
<dbReference type="EMBL" id="GL377566">
    <property type="protein sequence ID" value="EFJ37232.1"/>
    <property type="molecule type" value="Genomic_DNA"/>
</dbReference>
<feature type="domain" description="Lipoyl-binding" evidence="5">
    <location>
        <begin position="41"/>
        <end position="116"/>
    </location>
</feature>
<evidence type="ECO:0000256" key="2">
    <source>
        <dbReference type="ARBA" id="ARBA00022823"/>
    </source>
</evidence>
<dbReference type="InterPro" id="IPR045257">
    <property type="entry name" value="E2/Pdx1"/>
</dbReference>
<proteinExistence type="inferred from homology"/>
<comment type="similarity">
    <text evidence="1">Belongs to the 2-oxoacid dehydrogenase family.</text>
</comment>
<gene>
    <name evidence="7" type="ORF">SELMODRAFT_77384</name>
</gene>
<name>D8QRE2_SELML</name>
<feature type="region of interest" description="Disordered" evidence="4">
    <location>
        <begin position="225"/>
        <end position="251"/>
    </location>
</feature>
<feature type="domain" description="Peripheral subunit-binding (PSBD)" evidence="6">
    <location>
        <begin position="161"/>
        <end position="198"/>
    </location>
</feature>
<dbReference type="InterPro" id="IPR000089">
    <property type="entry name" value="Biotin_lipoyl"/>
</dbReference>
<reference evidence="7 8" key="1">
    <citation type="journal article" date="2011" name="Science">
        <title>The Selaginella genome identifies genetic changes associated with the evolution of vascular plants.</title>
        <authorList>
            <person name="Banks J.A."/>
            <person name="Nishiyama T."/>
            <person name="Hasebe M."/>
            <person name="Bowman J.L."/>
            <person name="Gribskov M."/>
            <person name="dePamphilis C."/>
            <person name="Albert V.A."/>
            <person name="Aono N."/>
            <person name="Aoyama T."/>
            <person name="Ambrose B.A."/>
            <person name="Ashton N.W."/>
            <person name="Axtell M.J."/>
            <person name="Barker E."/>
            <person name="Barker M.S."/>
            <person name="Bennetzen J.L."/>
            <person name="Bonawitz N.D."/>
            <person name="Chapple C."/>
            <person name="Cheng C."/>
            <person name="Correa L.G."/>
            <person name="Dacre M."/>
            <person name="DeBarry J."/>
            <person name="Dreyer I."/>
            <person name="Elias M."/>
            <person name="Engstrom E.M."/>
            <person name="Estelle M."/>
            <person name="Feng L."/>
            <person name="Finet C."/>
            <person name="Floyd S.K."/>
            <person name="Frommer W.B."/>
            <person name="Fujita T."/>
            <person name="Gramzow L."/>
            <person name="Gutensohn M."/>
            <person name="Harholt J."/>
            <person name="Hattori M."/>
            <person name="Heyl A."/>
            <person name="Hirai T."/>
            <person name="Hiwatashi Y."/>
            <person name="Ishikawa M."/>
            <person name="Iwata M."/>
            <person name="Karol K.G."/>
            <person name="Koehler B."/>
            <person name="Kolukisaoglu U."/>
            <person name="Kubo M."/>
            <person name="Kurata T."/>
            <person name="Lalonde S."/>
            <person name="Li K."/>
            <person name="Li Y."/>
            <person name="Litt A."/>
            <person name="Lyons E."/>
            <person name="Manning G."/>
            <person name="Maruyama T."/>
            <person name="Michael T.P."/>
            <person name="Mikami K."/>
            <person name="Miyazaki S."/>
            <person name="Morinaga S."/>
            <person name="Murata T."/>
            <person name="Mueller-Roeber B."/>
            <person name="Nelson D.R."/>
            <person name="Obara M."/>
            <person name="Oguri Y."/>
            <person name="Olmstead R.G."/>
            <person name="Onodera N."/>
            <person name="Petersen B.L."/>
            <person name="Pils B."/>
            <person name="Prigge M."/>
            <person name="Rensing S.A."/>
            <person name="Riano-Pachon D.M."/>
            <person name="Roberts A.W."/>
            <person name="Sato Y."/>
            <person name="Scheller H.V."/>
            <person name="Schulz B."/>
            <person name="Schulz C."/>
            <person name="Shakirov E.V."/>
            <person name="Shibagaki N."/>
            <person name="Shinohara N."/>
            <person name="Shippen D.E."/>
            <person name="Soerensen I."/>
            <person name="Sotooka R."/>
            <person name="Sugimoto N."/>
            <person name="Sugita M."/>
            <person name="Sumikawa N."/>
            <person name="Tanurdzic M."/>
            <person name="Theissen G."/>
            <person name="Ulvskov P."/>
            <person name="Wakazuki S."/>
            <person name="Weng J.K."/>
            <person name="Willats W.W."/>
            <person name="Wipf D."/>
            <person name="Wolf P.G."/>
            <person name="Yang L."/>
            <person name="Zimmer A.D."/>
            <person name="Zhu Q."/>
            <person name="Mitros T."/>
            <person name="Hellsten U."/>
            <person name="Loque D."/>
            <person name="Otillar R."/>
            <person name="Salamov A."/>
            <person name="Schmutz J."/>
            <person name="Shapiro H."/>
            <person name="Lindquist E."/>
            <person name="Lucas S."/>
            <person name="Rokhsar D."/>
            <person name="Grigoriev I.V."/>
        </authorList>
    </citation>
    <scope>NUCLEOTIDE SEQUENCE [LARGE SCALE GENOMIC DNA]</scope>
</reference>